<evidence type="ECO:0000256" key="2">
    <source>
        <dbReference type="ARBA" id="ARBA00022603"/>
    </source>
</evidence>
<dbReference type="GO" id="GO:0008173">
    <property type="term" value="F:RNA methyltransferase activity"/>
    <property type="evidence" value="ECO:0007669"/>
    <property type="project" value="UniProtKB-ARBA"/>
</dbReference>
<keyword evidence="6" id="KW-1185">Reference proteome</keyword>
<protein>
    <recommendedName>
        <fullName evidence="4">tRNA N(3)-methylcytidine methyltransferase</fullName>
        <ecNumber evidence="4">2.1.1.-</ecNumber>
    </recommendedName>
</protein>
<dbReference type="CDD" id="cd02440">
    <property type="entry name" value="AdoMet_MTases"/>
    <property type="match status" value="1"/>
</dbReference>
<evidence type="ECO:0000256" key="1">
    <source>
        <dbReference type="ARBA" id="ARBA00009725"/>
    </source>
</evidence>
<sequence>MELGCGDEGSLDDGAENLSARAFYSKDFEWEELREEAEAVRGQQHESIGLETILEAERRVESRSNETVFSSSAWEAFHKKHSNALFFKERRYLVKEFPELISGSRDITVLEVGCGTGSSTVPILRANGNASCYGCDCSAAALDRAKLFVADQAGFSESQTQKFQPFLCDISMETFPSWVCCSSCRAFNQMTQLKDEKIAAEGSSPSAEGTCCIGGVSFVMLIFTLSAIPLEKMRHVVAECAAVLKPGGSLLFRDYGLYDMTMLRFPSSQKVAERLYYRKDGTLSYFFSLGVVRELFQGVGLIEEELHYCCVQLVNRRKQVPMKRVWVHAKFRKPLVEVSVGECVAQS</sequence>
<dbReference type="EC" id="2.1.1.-" evidence="4"/>
<dbReference type="PANTHER" id="PTHR22809:SF14">
    <property type="entry name" value="TRNA N(3)-METHYLCYTIDINE METHYLTRANSFERASE"/>
    <property type="match status" value="1"/>
</dbReference>
<dbReference type="Proteomes" id="UP001605036">
    <property type="component" value="Unassembled WGS sequence"/>
</dbReference>
<dbReference type="GO" id="GO:0008757">
    <property type="term" value="F:S-adenosylmethionine-dependent methyltransferase activity"/>
    <property type="evidence" value="ECO:0007669"/>
    <property type="project" value="UniProtKB-ARBA"/>
</dbReference>
<organism evidence="5 6">
    <name type="scientific">Riccia fluitans</name>
    <dbReference type="NCBI Taxonomy" id="41844"/>
    <lineage>
        <taxon>Eukaryota</taxon>
        <taxon>Viridiplantae</taxon>
        <taxon>Streptophyta</taxon>
        <taxon>Embryophyta</taxon>
        <taxon>Marchantiophyta</taxon>
        <taxon>Marchantiopsida</taxon>
        <taxon>Marchantiidae</taxon>
        <taxon>Marchantiales</taxon>
        <taxon>Ricciaceae</taxon>
        <taxon>Riccia</taxon>
    </lineage>
</organism>
<reference evidence="5 6" key="1">
    <citation type="submission" date="2024-09" db="EMBL/GenBank/DDBJ databases">
        <title>Chromosome-scale assembly of Riccia fluitans.</title>
        <authorList>
            <person name="Paukszto L."/>
            <person name="Sawicki J."/>
            <person name="Karawczyk K."/>
            <person name="Piernik-Szablinska J."/>
            <person name="Szczecinska M."/>
            <person name="Mazdziarz M."/>
        </authorList>
    </citation>
    <scope>NUCLEOTIDE SEQUENCE [LARGE SCALE GENOMIC DNA]</scope>
    <source>
        <strain evidence="5">Rf_01</strain>
        <tissue evidence="5">Aerial parts of the thallus</tissue>
    </source>
</reference>
<dbReference type="PIRSF" id="PIRSF037755">
    <property type="entry name" value="Mettl2_prd"/>
    <property type="match status" value="1"/>
</dbReference>
<evidence type="ECO:0000256" key="4">
    <source>
        <dbReference type="PIRNR" id="PIRNR037755"/>
    </source>
</evidence>
<dbReference type="PANTHER" id="PTHR22809">
    <property type="entry name" value="METHYLTRANSFERASE-RELATED"/>
    <property type="match status" value="1"/>
</dbReference>
<gene>
    <name evidence="5" type="ORF">R1flu_027975</name>
</gene>
<evidence type="ECO:0000256" key="3">
    <source>
        <dbReference type="ARBA" id="ARBA00022679"/>
    </source>
</evidence>
<evidence type="ECO:0000313" key="5">
    <source>
        <dbReference type="EMBL" id="KAL2609402.1"/>
    </source>
</evidence>
<proteinExistence type="inferred from homology"/>
<dbReference type="InterPro" id="IPR026113">
    <property type="entry name" value="METTL2/6/8-like"/>
</dbReference>
<comment type="caution">
    <text evidence="5">The sequence shown here is derived from an EMBL/GenBank/DDBJ whole genome shotgun (WGS) entry which is preliminary data.</text>
</comment>
<comment type="function">
    <text evidence="4">S-adenosyl-L-methionine-dependent methyltransferase.</text>
</comment>
<evidence type="ECO:0000313" key="6">
    <source>
        <dbReference type="Proteomes" id="UP001605036"/>
    </source>
</evidence>
<dbReference type="EMBL" id="JBHFFA010000008">
    <property type="protein sequence ID" value="KAL2609402.1"/>
    <property type="molecule type" value="Genomic_DNA"/>
</dbReference>
<accession>A0ABD1XKE0</accession>
<comment type="similarity">
    <text evidence="1 4">Belongs to the methyltransferase superfamily. METL family.</text>
</comment>
<dbReference type="GO" id="GO:0032259">
    <property type="term" value="P:methylation"/>
    <property type="evidence" value="ECO:0007669"/>
    <property type="project" value="UniProtKB-KW"/>
</dbReference>
<keyword evidence="3 4" id="KW-0808">Transferase</keyword>
<dbReference type="AlphaFoldDB" id="A0ABD1XKE0"/>
<dbReference type="SUPFAM" id="SSF53335">
    <property type="entry name" value="S-adenosyl-L-methionine-dependent methyltransferases"/>
    <property type="match status" value="1"/>
</dbReference>
<dbReference type="Gene3D" id="3.40.50.150">
    <property type="entry name" value="Vaccinia Virus protein VP39"/>
    <property type="match status" value="1"/>
</dbReference>
<keyword evidence="2 4" id="KW-0489">Methyltransferase</keyword>
<name>A0ABD1XKE0_9MARC</name>
<dbReference type="Pfam" id="PF13489">
    <property type="entry name" value="Methyltransf_23"/>
    <property type="match status" value="1"/>
</dbReference>
<dbReference type="InterPro" id="IPR029063">
    <property type="entry name" value="SAM-dependent_MTases_sf"/>
</dbReference>